<evidence type="ECO:0000313" key="4">
    <source>
        <dbReference type="Proteomes" id="UP000044841"/>
    </source>
</evidence>
<name>A0A0K6GA67_9AGAM</name>
<dbReference type="GO" id="GO:0035251">
    <property type="term" value="F:UDP-glucosyltransferase activity"/>
    <property type="evidence" value="ECO:0007669"/>
    <property type="project" value="TreeGrafter"/>
</dbReference>
<dbReference type="SUPFAM" id="SSF53756">
    <property type="entry name" value="UDP-Glycosyltransferase/glycogen phosphorylase"/>
    <property type="match status" value="4"/>
</dbReference>
<dbReference type="PANTHER" id="PTHR48047">
    <property type="entry name" value="GLYCOSYLTRANSFERASE"/>
    <property type="match status" value="1"/>
</dbReference>
<organism evidence="3 4">
    <name type="scientific">Rhizoctonia solani</name>
    <dbReference type="NCBI Taxonomy" id="456999"/>
    <lineage>
        <taxon>Eukaryota</taxon>
        <taxon>Fungi</taxon>
        <taxon>Dikarya</taxon>
        <taxon>Basidiomycota</taxon>
        <taxon>Agaricomycotina</taxon>
        <taxon>Agaricomycetes</taxon>
        <taxon>Cantharellales</taxon>
        <taxon>Ceratobasidiaceae</taxon>
        <taxon>Rhizoctonia</taxon>
    </lineage>
</organism>
<evidence type="ECO:0000256" key="1">
    <source>
        <dbReference type="ARBA" id="ARBA00009995"/>
    </source>
</evidence>
<reference evidence="3 4" key="1">
    <citation type="submission" date="2015-07" db="EMBL/GenBank/DDBJ databases">
        <authorList>
            <person name="Noorani M."/>
        </authorList>
    </citation>
    <scope>NUCLEOTIDE SEQUENCE [LARGE SCALE GENOMIC DNA]</scope>
    <source>
        <strain evidence="3">BBA 69670</strain>
    </source>
</reference>
<keyword evidence="4" id="KW-1185">Reference proteome</keyword>
<dbReference type="CDD" id="cd03784">
    <property type="entry name" value="GT1_Gtf-like"/>
    <property type="match status" value="1"/>
</dbReference>
<evidence type="ECO:0000313" key="3">
    <source>
        <dbReference type="EMBL" id="CUA75497.1"/>
    </source>
</evidence>
<gene>
    <name evidence="3" type="ORF">RSOLAG22IIIB_05928</name>
</gene>
<dbReference type="EMBL" id="CYGV01001556">
    <property type="protein sequence ID" value="CUA75497.1"/>
    <property type="molecule type" value="Genomic_DNA"/>
</dbReference>
<dbReference type="Proteomes" id="UP000044841">
    <property type="component" value="Unassembled WGS sequence"/>
</dbReference>
<dbReference type="InterPro" id="IPR002213">
    <property type="entry name" value="UDP_glucos_trans"/>
</dbReference>
<accession>A0A0K6GA67</accession>
<dbReference type="PANTHER" id="PTHR48047:SF234">
    <property type="entry name" value="UDP-GLYCOSYLTRANSFERASES DOMAIN-CONTAINING PROTEIN"/>
    <property type="match status" value="1"/>
</dbReference>
<dbReference type="Pfam" id="PF00201">
    <property type="entry name" value="UDPGT"/>
    <property type="match status" value="4"/>
</dbReference>
<keyword evidence="2 3" id="KW-0808">Transferase</keyword>
<proteinExistence type="inferred from homology"/>
<sequence length="1803" mass="198456">MTYTPLKHIVFVAGALWGHLRPGLKTSLRMVEKFQDLYISLFVYHTEVPKALKYLSAQPTAYSSRIRIVTTSSEGDPLTSPGSEVEVMLCIEKSFGLWITSELQQPTVTQLDGRLISKPSLIMEDIVLGGAALACKNVHRLPIVAWWLMTAASLISIQLGGGNDQGLGIFENGVMSGAQGETTAAKARKKDPQDISDRLFRLPGVPQRYEWEFSTQALPFMEPLVRHLDRCRNMVKHVDTAVFCTTFEFEPIAATALSSTFNMRPFLIGPAVDLTAPHQPDPTSPVTQFLDRAYTEQGAHSVVYIAFGTLFFPLPSSMSLLMAALDEIPKAGLRFIFALSSERAQLDLSWMDAHVQAGNAIFPEWTNQIAVLEHPAIHYFLSHGGWNSSTEAIVRGVPMIFWPLAHQVSTHNMAYTPLKHIVFIPGALWANVPGHLRPGLKTSLRMVEKFQDLFISLFVYHTEVPKALKYLGAQPTAYSSRIRVVTTSSEGDPPMSPGNEVEVILCIEKSFELWMTSELQQPTVTQLGGRPISKPSLIMEDIVVGGAALACKDVHGLPIVAWWLMTAASLISIQLGGGNDRDLGIFENAVMSGAQGETRVAKVGKKDPQDISDRLFRLPGVPQRYEWEFSTQALPFMEPLVRQLDRCRNMVKHVDVAVFCTTFEFEPIAATALSNTFNMKPFLIGPSVDLTAPHQPDPTSPVTQFLDRTYTEQGVHSVVYVAFGTLFFPPPSSMSLLMAALDEIPKAGLRFIFALSSERAQLDPSWMDAHVQAGNAIFPEWTNQTAVLEHPAIHYFLSHGGWNSSTEAIVRGVPMIFWPLAHVVFVPASSWGHLRPAIKTSLRMVEKFPNLFISLFVYHPEASKAAKHLNSQVSAYLNRVRVVTASPSDGTAPPANPAESILHLEQQFKSWITQELEQATIAQVEDRSVEKPSRIIGDLFNGGVSLACKDVHQLPIASWWTTTAASLISQEGNPENGHGGKVFESLAQQGNVSLAELEETYLKELSDRLVCIPGMPVRHEWELATQHFPLMLPVMARLLHRRENFIKHIDTIVCCTTFEMEPIAATALSSALNKPITPIFIGPAVDPVVPQPADSDSPVTQFLDRAHADKGPHSVIYIAFGTAFFPLPSSMSHLMAILDEISTHGYKFIFALPSARAKQLDQSWIDAHVQAGNAIFPEWTNQTAVLEHPAVHYFLSHGGWSSATEALVRGVPMIFWPFVSDQPMNTIQLATVHNCGFELLQVRTGPAKSIAYQNGKEVEIVGTDDAVRKEMKQIIEWSKGPRGEHQRRSARLLGKVIIDSLAPGGSGDVGLEKLGHLRPAMKTSLRMVEKFQDLFISVFVYDSEVPKAIKYLSTQSSAYSSRVKLVTASGNEGAPALSPANPLGIIAYLEKSFKTWITQELQANATQVDGRTVDKPSWIIEDQFNGGVSLACKDVHKLPVVSWWSSTAASLMSQQGNKENGHGARVFENLAQHPGISPAEASKLYLQGFSDRLICIPGLPIHHEWELVTQYLPFAPPFIAHMIGRRENMIKQVHGILCCTTFEMEPISASGLSDALAKPIAPFFIGPAVELTSEQPGPDSPVTQFLNRAYTDKGAHSVIYIAFGTVFFPIGDSISHLTTILDEIAKAGFRFIFALSSRGAKLDPSWMDAHVQAGNAIFPEWTNQTAVLEHPAIHYFLSHGGWSSSTEALVRGVPMIFWPFVSDQPANSAQIASVHNCGFELLQVRTGPAKSTAYQNGKEVEIVGTDDAVREEMKRIIEWSKGPRGEHQRRSTRLLGKVITDSLAPGGSGDVGLEKFGKELGLV</sequence>
<evidence type="ECO:0000256" key="2">
    <source>
        <dbReference type="ARBA" id="ARBA00022679"/>
    </source>
</evidence>
<comment type="similarity">
    <text evidence="1">Belongs to the UDP-glycosyltransferase family.</text>
</comment>
<protein>
    <submittedName>
        <fullName evidence="3">UDP-glycosyltransferase 85A3 [Arabidopsis thaliana]</fullName>
    </submittedName>
</protein>
<dbReference type="Gene3D" id="3.40.50.2000">
    <property type="entry name" value="Glycogen Phosphorylase B"/>
    <property type="match status" value="8"/>
</dbReference>